<name>A0A8J3YDL3_9ACTN</name>
<accession>A0A8J3YDL3</accession>
<dbReference type="Gene3D" id="2.60.120.200">
    <property type="match status" value="1"/>
</dbReference>
<dbReference type="Proteomes" id="UP000652013">
    <property type="component" value="Unassembled WGS sequence"/>
</dbReference>
<dbReference type="AlphaFoldDB" id="A0A8J3YDL3"/>
<gene>
    <name evidence="1" type="ORF">Sya03_51590</name>
</gene>
<keyword evidence="2" id="KW-1185">Reference proteome</keyword>
<evidence type="ECO:0000313" key="2">
    <source>
        <dbReference type="Proteomes" id="UP000652013"/>
    </source>
</evidence>
<proteinExistence type="predicted"/>
<comment type="caution">
    <text evidence="1">The sequence shown here is derived from an EMBL/GenBank/DDBJ whole genome shotgun (WGS) entry which is preliminary data.</text>
</comment>
<reference evidence="1" key="1">
    <citation type="submission" date="2021-01" db="EMBL/GenBank/DDBJ databases">
        <title>Whole genome shotgun sequence of Spirilliplanes yamanashiensis NBRC 15828.</title>
        <authorList>
            <person name="Komaki H."/>
            <person name="Tamura T."/>
        </authorList>
    </citation>
    <scope>NUCLEOTIDE SEQUENCE</scope>
    <source>
        <strain evidence="1">NBRC 15828</strain>
    </source>
</reference>
<dbReference type="EMBL" id="BOOY01000036">
    <property type="protein sequence ID" value="GIJ05807.1"/>
    <property type="molecule type" value="Genomic_DNA"/>
</dbReference>
<sequence length="430" mass="44875">MARRRLPMTTVVRRIVVVVCLLVVLAASALWRQSFAAFSATVSATGSLSAASQFVTCVARTMTPVWMSGFEGGVLTTGGNGFFNIINGGGSTLDTAAPRTGAYALRIVDASASGSQQYVATTIAVTKTLVTRFAIRLNALPSGDVAQLAEFVNDAGQTRSGQLGYNAAAQRFTFGYGSGTKQLSSMTVTAGTWYVVDARMNTTANPNVADWAVDGVAQTQATYAGTSGNFFTLRWGGNTSGDMFDIRFDDIVVDTDTANYPIGPGGIHRLAPDSVTAVTDANGYLQNDDSTAVTGASWDRLDDVPMSTMTDFVKQTAVDANAYLEVGLQNTAQPGCVNAVQGLLSVRSSATQANSAKVSLFDDATERVVLSGDMSPGTSAGQYKATPVAAGSGPWTVAKLNALRARMGYATAMGGQPYFDAVFVEADISS</sequence>
<evidence type="ECO:0000313" key="1">
    <source>
        <dbReference type="EMBL" id="GIJ05807.1"/>
    </source>
</evidence>
<organism evidence="1 2">
    <name type="scientific">Spirilliplanes yamanashiensis</name>
    <dbReference type="NCBI Taxonomy" id="42233"/>
    <lineage>
        <taxon>Bacteria</taxon>
        <taxon>Bacillati</taxon>
        <taxon>Actinomycetota</taxon>
        <taxon>Actinomycetes</taxon>
        <taxon>Micromonosporales</taxon>
        <taxon>Micromonosporaceae</taxon>
        <taxon>Spirilliplanes</taxon>
    </lineage>
</organism>
<protein>
    <submittedName>
        <fullName evidence="1">Uncharacterized protein</fullName>
    </submittedName>
</protein>